<reference evidence="2" key="1">
    <citation type="submission" date="2018-08" db="EMBL/GenBank/DDBJ databases">
        <authorList>
            <person name="Rossello M."/>
        </authorList>
    </citation>
    <scope>NUCLEOTIDE SEQUENCE [LARGE SCALE GENOMIC DNA]</scope>
    <source>
        <strain evidence="2">cv. Chinese Spring</strain>
    </source>
</reference>
<dbReference type="Gramene" id="TraesCAD_scaffold_004371_01G000100.1">
    <property type="protein sequence ID" value="TraesCAD_scaffold_004371_01G000100.1"/>
    <property type="gene ID" value="TraesCAD_scaffold_004371_01G000100"/>
</dbReference>
<dbReference type="Gramene" id="TraesNOR6B03G03534150.1">
    <property type="protein sequence ID" value="TraesNOR6B03G03534150.1"/>
    <property type="gene ID" value="TraesNOR6B03G03534150"/>
</dbReference>
<dbReference type="AlphaFoldDB" id="A0A3B6PLJ9"/>
<dbReference type="EnsemblPlants" id="TraesCS6B02G189700.1">
    <property type="protein sequence ID" value="TraesCS6B02G189700.1"/>
    <property type="gene ID" value="TraesCS6B02G189700"/>
</dbReference>
<feature type="region of interest" description="Disordered" evidence="1">
    <location>
        <begin position="1"/>
        <end position="32"/>
    </location>
</feature>
<evidence type="ECO:0000313" key="2">
    <source>
        <dbReference type="EnsemblPlants" id="TraesCS6B02G189700.1"/>
    </source>
</evidence>
<dbReference type="GeneID" id="123134004"/>
<dbReference type="Gramene" id="TraesWEE_scaffold_052400_01G000100.1">
    <property type="protein sequence ID" value="TraesWEE_scaffold_052400_01G000100.1"/>
    <property type="gene ID" value="TraesWEE_scaffold_052400_01G000100"/>
</dbReference>
<dbReference type="Gramene" id="TraesCLE_scaffold_029367_01G000100.1">
    <property type="protein sequence ID" value="TraesCLE_scaffold_029367_01G000100.1"/>
    <property type="gene ID" value="TraesCLE_scaffold_029367_01G000100"/>
</dbReference>
<reference evidence="2" key="2">
    <citation type="submission" date="2018-10" db="UniProtKB">
        <authorList>
            <consortium name="EnsemblPlants"/>
        </authorList>
    </citation>
    <scope>IDENTIFICATION</scope>
</reference>
<evidence type="ECO:0000313" key="3">
    <source>
        <dbReference type="Proteomes" id="UP000019116"/>
    </source>
</evidence>
<dbReference type="Gramene" id="TraesLDM6B03G03504750.1">
    <property type="protein sequence ID" value="TraesLDM6B03G03504750.1"/>
    <property type="gene ID" value="TraesLDM6B03G03504750"/>
</dbReference>
<dbReference type="Gramene" id="TraesLAC6B03G03454590.1">
    <property type="protein sequence ID" value="TraesLAC6B03G03454590.1"/>
    <property type="gene ID" value="TraesLAC6B03G03454590"/>
</dbReference>
<dbReference type="Gramene" id="TraesMAC6B03G03498800.1">
    <property type="protein sequence ID" value="TraesMAC6B03G03498800.1"/>
    <property type="gene ID" value="TraesMAC6B03G03498800"/>
</dbReference>
<organism evidence="2">
    <name type="scientific">Triticum aestivum</name>
    <name type="common">Wheat</name>
    <dbReference type="NCBI Taxonomy" id="4565"/>
    <lineage>
        <taxon>Eukaryota</taxon>
        <taxon>Viridiplantae</taxon>
        <taxon>Streptophyta</taxon>
        <taxon>Embryophyta</taxon>
        <taxon>Tracheophyta</taxon>
        <taxon>Spermatophyta</taxon>
        <taxon>Magnoliopsida</taxon>
        <taxon>Liliopsida</taxon>
        <taxon>Poales</taxon>
        <taxon>Poaceae</taxon>
        <taxon>BOP clade</taxon>
        <taxon>Pooideae</taxon>
        <taxon>Triticodae</taxon>
        <taxon>Triticeae</taxon>
        <taxon>Triticinae</taxon>
        <taxon>Triticum</taxon>
    </lineage>
</organism>
<dbReference type="RefSeq" id="XP_044409307.1">
    <property type="nucleotide sequence ID" value="XM_044553372.1"/>
</dbReference>
<dbReference type="Gramene" id="TraesLAC6B03G03454590.2">
    <property type="protein sequence ID" value="TraesLAC6B03G03454590.2"/>
    <property type="gene ID" value="TraesLAC6B03G03454590"/>
</dbReference>
<dbReference type="OrthoDB" id="719302at2759"/>
<protein>
    <submittedName>
        <fullName evidence="2">Uncharacterized protein</fullName>
    </submittedName>
</protein>
<sequence>MVRRAPGAELGSASDPDASPPEEQGACVGQAADPHPPAERDFYYELFQELSPSVVTVTCDRRSQTQYGTGFILMSENHNYTVVYTSNSWVISFDGEPKTFQVHFDGNHKIVARQLNSSKEYLILVVPDALYRRSVTLSEEPVDHENIMTIGAVAGARLHENTSVINTLIGVLGSYEGDAITPSCTARDSGGIDVDGSERYFRVGASMMDHIVNLQNVDIKSYTAHQIESAPVFRLTTGEMVGIIYSAGDWGDVKMGLHSSVILSELKELFVIDPDDTEITTWQEGINQSVEELMNAGL</sequence>
<keyword evidence="3" id="KW-1185">Reference proteome</keyword>
<gene>
    <name evidence="2" type="primary">LOC123134004</name>
</gene>
<evidence type="ECO:0000256" key="1">
    <source>
        <dbReference type="SAM" id="MobiDB-lite"/>
    </source>
</evidence>
<dbReference type="Gramene" id="TraesROB_scaffold_003760_01G000100.1">
    <property type="protein sequence ID" value="TraesROB_scaffold_003760_01G000100.1"/>
    <property type="gene ID" value="TraesROB_scaffold_003760_01G000100"/>
</dbReference>
<dbReference type="Gramene" id="TraesJAG6B03G03490620.1">
    <property type="protein sequence ID" value="TraesJAG6B03G03490620.1"/>
    <property type="gene ID" value="TraesJAG6B03G03490620"/>
</dbReference>
<accession>A0A3B6PLJ9</accession>
<dbReference type="Gramene" id="TraesCS6B03G0487200.1">
    <property type="protein sequence ID" value="TraesCS6B03G0487200.1.CDS"/>
    <property type="gene ID" value="TraesCS6B03G0487200"/>
</dbReference>
<proteinExistence type="predicted"/>
<dbReference type="Gramene" id="TraesCS6B02G189700.1">
    <property type="protein sequence ID" value="TraesCS6B02G189700.1"/>
    <property type="gene ID" value="TraesCS6B02G189700"/>
</dbReference>
<dbReference type="OMA" id="MSENHNY"/>
<dbReference type="KEGG" id="taes:123134004"/>
<dbReference type="Proteomes" id="UP000019116">
    <property type="component" value="Chromosome 6B"/>
</dbReference>
<name>A0A3B6PLJ9_WHEAT</name>